<dbReference type="KEGG" id="ptkz:JDV02_005829"/>
<keyword evidence="3" id="KW-1185">Reference proteome</keyword>
<evidence type="ECO:0000256" key="1">
    <source>
        <dbReference type="SAM" id="MobiDB-lite"/>
    </source>
</evidence>
<dbReference type="AlphaFoldDB" id="A0A9Q8VAQ6"/>
<evidence type="ECO:0000313" key="2">
    <source>
        <dbReference type="EMBL" id="UNI19655.1"/>
    </source>
</evidence>
<organism evidence="2 3">
    <name type="scientific">Purpureocillium takamizusanense</name>
    <dbReference type="NCBI Taxonomy" id="2060973"/>
    <lineage>
        <taxon>Eukaryota</taxon>
        <taxon>Fungi</taxon>
        <taxon>Dikarya</taxon>
        <taxon>Ascomycota</taxon>
        <taxon>Pezizomycotina</taxon>
        <taxon>Sordariomycetes</taxon>
        <taxon>Hypocreomycetidae</taxon>
        <taxon>Hypocreales</taxon>
        <taxon>Ophiocordycipitaceae</taxon>
        <taxon>Purpureocillium</taxon>
    </lineage>
</organism>
<name>A0A9Q8VAQ6_9HYPO</name>
<evidence type="ECO:0000313" key="3">
    <source>
        <dbReference type="Proteomes" id="UP000829364"/>
    </source>
</evidence>
<gene>
    <name evidence="2" type="ORF">JDV02_005829</name>
</gene>
<dbReference type="GeneID" id="72067778"/>
<dbReference type="Proteomes" id="UP000829364">
    <property type="component" value="Chromosome 5"/>
</dbReference>
<reference evidence="2" key="1">
    <citation type="submission" date="2021-11" db="EMBL/GenBank/DDBJ databases">
        <title>Purpureocillium_takamizusanense_genome.</title>
        <authorList>
            <person name="Nguyen N.-H."/>
        </authorList>
    </citation>
    <scope>NUCLEOTIDE SEQUENCE</scope>
    <source>
        <strain evidence="2">PT3</strain>
    </source>
</reference>
<proteinExistence type="predicted"/>
<dbReference type="EMBL" id="CP086358">
    <property type="protein sequence ID" value="UNI19655.1"/>
    <property type="molecule type" value="Genomic_DNA"/>
</dbReference>
<feature type="region of interest" description="Disordered" evidence="1">
    <location>
        <begin position="84"/>
        <end position="106"/>
    </location>
</feature>
<dbReference type="RefSeq" id="XP_047843136.1">
    <property type="nucleotide sequence ID" value="XM_047987152.1"/>
</dbReference>
<protein>
    <submittedName>
        <fullName evidence="2">Uncharacterized protein</fullName>
    </submittedName>
</protein>
<sequence length="137" mass="14287">MVSCRFGSLTLASAGDWLAGGKSAAETTRSALLAQRPACLSWAAPRLNEIDSLAYGDARPIAQLILLAMGAAIGEGIGWVAQRLDDGRTGGQGRGPSSALARRKPKCGPVLGDVRRCAGMALTLTSPGLQREPRQWS</sequence>
<accession>A0A9Q8VAQ6</accession>